<feature type="domain" description="C2H2-type" evidence="2">
    <location>
        <begin position="222"/>
        <end position="245"/>
    </location>
</feature>
<evidence type="ECO:0000256" key="1">
    <source>
        <dbReference type="SAM" id="MobiDB-lite"/>
    </source>
</evidence>
<accession>A0A6G1IXX1</accession>
<organism evidence="3 4">
    <name type="scientific">Lentithecium fluviatile CBS 122367</name>
    <dbReference type="NCBI Taxonomy" id="1168545"/>
    <lineage>
        <taxon>Eukaryota</taxon>
        <taxon>Fungi</taxon>
        <taxon>Dikarya</taxon>
        <taxon>Ascomycota</taxon>
        <taxon>Pezizomycotina</taxon>
        <taxon>Dothideomycetes</taxon>
        <taxon>Pleosporomycetidae</taxon>
        <taxon>Pleosporales</taxon>
        <taxon>Massarineae</taxon>
        <taxon>Lentitheciaceae</taxon>
        <taxon>Lentithecium</taxon>
    </lineage>
</organism>
<gene>
    <name evidence="3" type="ORF">K458DRAFT_405550</name>
</gene>
<feature type="compositionally biased region" description="Polar residues" evidence="1">
    <location>
        <begin position="102"/>
        <end position="120"/>
    </location>
</feature>
<reference evidence="3" key="1">
    <citation type="journal article" date="2020" name="Stud. Mycol.">
        <title>101 Dothideomycetes genomes: a test case for predicting lifestyles and emergence of pathogens.</title>
        <authorList>
            <person name="Haridas S."/>
            <person name="Albert R."/>
            <person name="Binder M."/>
            <person name="Bloem J."/>
            <person name="Labutti K."/>
            <person name="Salamov A."/>
            <person name="Andreopoulos B."/>
            <person name="Baker S."/>
            <person name="Barry K."/>
            <person name="Bills G."/>
            <person name="Bluhm B."/>
            <person name="Cannon C."/>
            <person name="Castanera R."/>
            <person name="Culley D."/>
            <person name="Daum C."/>
            <person name="Ezra D."/>
            <person name="Gonzalez J."/>
            <person name="Henrissat B."/>
            <person name="Kuo A."/>
            <person name="Liang C."/>
            <person name="Lipzen A."/>
            <person name="Lutzoni F."/>
            <person name="Magnuson J."/>
            <person name="Mondo S."/>
            <person name="Nolan M."/>
            <person name="Ohm R."/>
            <person name="Pangilinan J."/>
            <person name="Park H.-J."/>
            <person name="Ramirez L."/>
            <person name="Alfaro M."/>
            <person name="Sun H."/>
            <person name="Tritt A."/>
            <person name="Yoshinaga Y."/>
            <person name="Zwiers L.-H."/>
            <person name="Turgeon B."/>
            <person name="Goodwin S."/>
            <person name="Spatafora J."/>
            <person name="Crous P."/>
            <person name="Grigoriev I."/>
        </authorList>
    </citation>
    <scope>NUCLEOTIDE SEQUENCE</scope>
    <source>
        <strain evidence="3">CBS 122367</strain>
    </source>
</reference>
<feature type="compositionally biased region" description="Pro residues" evidence="1">
    <location>
        <begin position="173"/>
        <end position="186"/>
    </location>
</feature>
<dbReference type="InterPro" id="IPR036236">
    <property type="entry name" value="Znf_C2H2_sf"/>
</dbReference>
<dbReference type="SMART" id="SM00355">
    <property type="entry name" value="ZnF_C2H2"/>
    <property type="match status" value="2"/>
</dbReference>
<dbReference type="Proteomes" id="UP000799291">
    <property type="component" value="Unassembled WGS sequence"/>
</dbReference>
<feature type="compositionally biased region" description="Pro residues" evidence="1">
    <location>
        <begin position="125"/>
        <end position="134"/>
    </location>
</feature>
<proteinExistence type="predicted"/>
<evidence type="ECO:0000313" key="3">
    <source>
        <dbReference type="EMBL" id="KAF2682813.1"/>
    </source>
</evidence>
<feature type="compositionally biased region" description="Acidic residues" evidence="1">
    <location>
        <begin position="1"/>
        <end position="11"/>
    </location>
</feature>
<feature type="region of interest" description="Disordered" evidence="1">
    <location>
        <begin position="99"/>
        <end position="143"/>
    </location>
</feature>
<feature type="region of interest" description="Disordered" evidence="1">
    <location>
        <begin position="1"/>
        <end position="47"/>
    </location>
</feature>
<dbReference type="PROSITE" id="PS00028">
    <property type="entry name" value="ZINC_FINGER_C2H2_1"/>
    <property type="match status" value="1"/>
</dbReference>
<evidence type="ECO:0000313" key="4">
    <source>
        <dbReference type="Proteomes" id="UP000799291"/>
    </source>
</evidence>
<protein>
    <recommendedName>
        <fullName evidence="2">C2H2-type domain-containing protein</fullName>
    </recommendedName>
</protein>
<keyword evidence="4" id="KW-1185">Reference proteome</keyword>
<dbReference type="OrthoDB" id="3800855at2759"/>
<dbReference type="Gene3D" id="3.30.160.60">
    <property type="entry name" value="Classic Zinc Finger"/>
    <property type="match status" value="1"/>
</dbReference>
<dbReference type="SUPFAM" id="SSF57667">
    <property type="entry name" value="beta-beta-alpha zinc fingers"/>
    <property type="match status" value="1"/>
</dbReference>
<name>A0A6G1IXX1_9PLEO</name>
<feature type="region of interest" description="Disordered" evidence="1">
    <location>
        <begin position="157"/>
        <end position="193"/>
    </location>
</feature>
<sequence length="249" mass="27187">MGDMYSEEDSDPFYPAPGWEKRRSDVVRTPTTNPYAHPYTPWTPAVVDPRRLPPSVQKAWVASCNGTPMADAVAYVQDPFSTHLFPVSPANAYPLRDRANVTPPSNTPPSMTVNYFNGSMATTAPSPPAAPATPPKHQGHSALSFAQRSADNFDSWEASFPSQYTPQSIAGSPPSPPPPPPPPPAQSPNICSECGRSFSGEYAPGNLKRHLRSSHSNIKSICEADGCGREFKRSDARREHYKKCHQELL</sequence>
<dbReference type="EMBL" id="MU005586">
    <property type="protein sequence ID" value="KAF2682813.1"/>
    <property type="molecule type" value="Genomic_DNA"/>
</dbReference>
<evidence type="ECO:0000259" key="2">
    <source>
        <dbReference type="PROSITE" id="PS00028"/>
    </source>
</evidence>
<dbReference type="AlphaFoldDB" id="A0A6G1IXX1"/>
<dbReference type="InterPro" id="IPR013087">
    <property type="entry name" value="Znf_C2H2_type"/>
</dbReference>